<gene>
    <name evidence="4" type="ordered locus">KVU_1871</name>
</gene>
<dbReference type="Pfam" id="PF14246">
    <property type="entry name" value="TetR_C_7"/>
    <property type="match status" value="1"/>
</dbReference>
<accession>F9Y419</accession>
<dbReference type="Gene3D" id="1.10.357.10">
    <property type="entry name" value="Tetracycline Repressor, domain 2"/>
    <property type="match status" value="1"/>
</dbReference>
<dbReference type="Gene3D" id="1.10.10.60">
    <property type="entry name" value="Homeodomain-like"/>
    <property type="match status" value="1"/>
</dbReference>
<name>F9Y419_KETVW</name>
<evidence type="ECO:0000313" key="5">
    <source>
        <dbReference type="Proteomes" id="UP000000692"/>
    </source>
</evidence>
<evidence type="ECO:0000259" key="3">
    <source>
        <dbReference type="PROSITE" id="PS50977"/>
    </source>
</evidence>
<dbReference type="GO" id="GO:0000976">
    <property type="term" value="F:transcription cis-regulatory region binding"/>
    <property type="evidence" value="ECO:0007669"/>
    <property type="project" value="TreeGrafter"/>
</dbReference>
<protein>
    <submittedName>
        <fullName evidence="4">Putative transcriptional regulator, TetR/acrR family protein</fullName>
    </submittedName>
</protein>
<dbReference type="EMBL" id="CP002018">
    <property type="protein sequence ID" value="AEM41710.1"/>
    <property type="molecule type" value="Genomic_DNA"/>
</dbReference>
<dbReference type="PANTHER" id="PTHR30055">
    <property type="entry name" value="HTH-TYPE TRANSCRIPTIONAL REGULATOR RUTR"/>
    <property type="match status" value="1"/>
</dbReference>
<dbReference type="PRINTS" id="PR00455">
    <property type="entry name" value="HTHTETR"/>
</dbReference>
<dbReference type="PANTHER" id="PTHR30055:SF146">
    <property type="entry name" value="HTH-TYPE TRANSCRIPTIONAL DUAL REGULATOR CECR"/>
    <property type="match status" value="1"/>
</dbReference>
<dbReference type="InterPro" id="IPR050109">
    <property type="entry name" value="HTH-type_TetR-like_transc_reg"/>
</dbReference>
<evidence type="ECO:0000256" key="1">
    <source>
        <dbReference type="ARBA" id="ARBA00023125"/>
    </source>
</evidence>
<dbReference type="InterPro" id="IPR001647">
    <property type="entry name" value="HTH_TetR"/>
</dbReference>
<sequence length="202" mass="21224">MTETPALTARGLARQQALIAAATTLFLAKGYASVTVDEVVAIAGGSKTNIYRQFGGKEGLFAAVVDTLCAELLSPLVQLQLGDTPRAAGLMILGRTLLRQLLTPRHIAFQRMVTAASDQFPALMARWYEVGPRQSQRIIAGFLGGGPGCAAAAVLFHDMLVTEAVSRAMMGTPMPPDAVAQHLQSAVALLLPGLAEICAPLE</sequence>
<keyword evidence="5" id="KW-1185">Reference proteome</keyword>
<organism evidence="4 5">
    <name type="scientific">Ketogulonicigenium vulgare (strain WSH-001)</name>
    <dbReference type="NCBI Taxonomy" id="759362"/>
    <lineage>
        <taxon>Bacteria</taxon>
        <taxon>Pseudomonadati</taxon>
        <taxon>Pseudomonadota</taxon>
        <taxon>Alphaproteobacteria</taxon>
        <taxon>Rhodobacterales</taxon>
        <taxon>Roseobacteraceae</taxon>
        <taxon>Ketogulonicigenium</taxon>
    </lineage>
</organism>
<dbReference type="Proteomes" id="UP000000692">
    <property type="component" value="Chromosome"/>
</dbReference>
<dbReference type="SUPFAM" id="SSF46689">
    <property type="entry name" value="Homeodomain-like"/>
    <property type="match status" value="1"/>
</dbReference>
<proteinExistence type="predicted"/>
<dbReference type="eggNOG" id="COG1309">
    <property type="taxonomic scope" value="Bacteria"/>
</dbReference>
<feature type="DNA-binding region" description="H-T-H motif" evidence="2">
    <location>
        <begin position="35"/>
        <end position="54"/>
    </location>
</feature>
<dbReference type="GO" id="GO:0003700">
    <property type="term" value="F:DNA-binding transcription factor activity"/>
    <property type="evidence" value="ECO:0007669"/>
    <property type="project" value="TreeGrafter"/>
</dbReference>
<dbReference type="PROSITE" id="PS50977">
    <property type="entry name" value="HTH_TETR_2"/>
    <property type="match status" value="1"/>
</dbReference>
<dbReference type="InterPro" id="IPR039536">
    <property type="entry name" value="TetR_C_Proteobacteria"/>
</dbReference>
<dbReference type="OrthoDB" id="3218408at2"/>
<dbReference type="RefSeq" id="WP_013385078.1">
    <property type="nucleotide sequence ID" value="NC_017384.1"/>
</dbReference>
<dbReference type="PATRIC" id="fig|759362.5.peg.1936"/>
<dbReference type="HOGENOM" id="CLU_069356_27_1_5"/>
<evidence type="ECO:0000256" key="2">
    <source>
        <dbReference type="PROSITE-ProRule" id="PRU00335"/>
    </source>
</evidence>
<dbReference type="KEGG" id="kvl:KVU_1871"/>
<dbReference type="AlphaFoldDB" id="F9Y419"/>
<dbReference type="InterPro" id="IPR009057">
    <property type="entry name" value="Homeodomain-like_sf"/>
</dbReference>
<reference evidence="4 5" key="1">
    <citation type="journal article" date="2011" name="J. Bacteriol.">
        <title>Complete genome sequence of the industrial strain Ketogulonicigenium vulgare WSH-001.</title>
        <authorList>
            <person name="Liu L."/>
            <person name="Li Y."/>
            <person name="Zhang J."/>
            <person name="Zhou Z."/>
            <person name="Liu J."/>
            <person name="Li X."/>
            <person name="Zhou J."/>
            <person name="Du G."/>
            <person name="Wang L."/>
            <person name="Chen J."/>
        </authorList>
    </citation>
    <scope>NUCLEOTIDE SEQUENCE [LARGE SCALE GENOMIC DNA]</scope>
    <source>
        <strain evidence="4 5">WSH-001</strain>
    </source>
</reference>
<feature type="domain" description="HTH tetR-type" evidence="3">
    <location>
        <begin position="12"/>
        <end position="72"/>
    </location>
</feature>
<keyword evidence="1 2" id="KW-0238">DNA-binding</keyword>
<evidence type="ECO:0000313" key="4">
    <source>
        <dbReference type="EMBL" id="AEM41710.1"/>
    </source>
</evidence>
<dbReference type="Pfam" id="PF00440">
    <property type="entry name" value="TetR_N"/>
    <property type="match status" value="1"/>
</dbReference>